<feature type="region of interest" description="Disordered" evidence="1">
    <location>
        <begin position="23"/>
        <end position="45"/>
    </location>
</feature>
<evidence type="ECO:0000256" key="1">
    <source>
        <dbReference type="SAM" id="MobiDB-lite"/>
    </source>
</evidence>
<sequence length="45" mass="5257">MEISDFLCNSRAFQRCEDRYLSDAEHDGAEDDNDIENEEDAEEDD</sequence>
<name>A0A8S5QX96_9CAUD</name>
<organism evidence="2">
    <name type="scientific">Siphoviridae sp. ctcuE16</name>
    <dbReference type="NCBI Taxonomy" id="2826397"/>
    <lineage>
        <taxon>Viruses</taxon>
        <taxon>Duplodnaviria</taxon>
        <taxon>Heunggongvirae</taxon>
        <taxon>Uroviricota</taxon>
        <taxon>Caudoviricetes</taxon>
    </lineage>
</organism>
<reference evidence="2" key="1">
    <citation type="journal article" date="2021" name="Proc. Natl. Acad. Sci. U.S.A.">
        <title>A Catalog of Tens of Thousands of Viruses from Human Metagenomes Reveals Hidden Associations with Chronic Diseases.</title>
        <authorList>
            <person name="Tisza M.J."/>
            <person name="Buck C.B."/>
        </authorList>
    </citation>
    <scope>NUCLEOTIDE SEQUENCE</scope>
    <source>
        <strain evidence="2">CtcuE16</strain>
    </source>
</reference>
<proteinExistence type="predicted"/>
<evidence type="ECO:0000313" key="2">
    <source>
        <dbReference type="EMBL" id="DAE23425.1"/>
    </source>
</evidence>
<protein>
    <submittedName>
        <fullName evidence="2">Uncharacterized protein</fullName>
    </submittedName>
</protein>
<dbReference type="EMBL" id="BK015753">
    <property type="protein sequence ID" value="DAE23425.1"/>
    <property type="molecule type" value="Genomic_DNA"/>
</dbReference>
<feature type="compositionally biased region" description="Acidic residues" evidence="1">
    <location>
        <begin position="28"/>
        <end position="45"/>
    </location>
</feature>
<accession>A0A8S5QX96</accession>